<dbReference type="Gene3D" id="3.40.50.300">
    <property type="entry name" value="P-loop containing nucleotide triphosphate hydrolases"/>
    <property type="match status" value="1"/>
</dbReference>
<dbReference type="GO" id="GO:0005525">
    <property type="term" value="F:GTP binding"/>
    <property type="evidence" value="ECO:0007669"/>
    <property type="project" value="UniProtKB-KW"/>
</dbReference>
<evidence type="ECO:0000256" key="5">
    <source>
        <dbReference type="ARBA" id="ARBA00023134"/>
    </source>
</evidence>
<evidence type="ECO:0000256" key="1">
    <source>
        <dbReference type="ARBA" id="ARBA00004496"/>
    </source>
</evidence>
<feature type="compositionally biased region" description="Acidic residues" evidence="6">
    <location>
        <begin position="246"/>
        <end position="257"/>
    </location>
</feature>
<dbReference type="EMBL" id="JANBQB010000022">
    <property type="protein sequence ID" value="KAJ1984347.1"/>
    <property type="molecule type" value="Genomic_DNA"/>
</dbReference>
<dbReference type="PANTHER" id="PTHR45709">
    <property type="entry name" value="LARGE SUBUNIT GTPASE 1 HOMOLOG-RELATED"/>
    <property type="match status" value="1"/>
</dbReference>
<evidence type="ECO:0000256" key="2">
    <source>
        <dbReference type="ARBA" id="ARBA00022490"/>
    </source>
</evidence>
<feature type="compositionally biased region" description="Basic residues" evidence="6">
    <location>
        <begin position="610"/>
        <end position="623"/>
    </location>
</feature>
<organism evidence="8 9">
    <name type="scientific">Dimargaris verticillata</name>
    <dbReference type="NCBI Taxonomy" id="2761393"/>
    <lineage>
        <taxon>Eukaryota</taxon>
        <taxon>Fungi</taxon>
        <taxon>Fungi incertae sedis</taxon>
        <taxon>Zoopagomycota</taxon>
        <taxon>Kickxellomycotina</taxon>
        <taxon>Dimargaritomycetes</taxon>
        <taxon>Dimargaritales</taxon>
        <taxon>Dimargaritaceae</taxon>
        <taxon>Dimargaris</taxon>
    </lineage>
</organism>
<evidence type="ECO:0000313" key="9">
    <source>
        <dbReference type="Proteomes" id="UP001151582"/>
    </source>
</evidence>
<dbReference type="InterPro" id="IPR027417">
    <property type="entry name" value="P-loop_NTPase"/>
</dbReference>
<keyword evidence="2" id="KW-0963">Cytoplasm</keyword>
<keyword evidence="5" id="KW-0342">GTP-binding</keyword>
<evidence type="ECO:0000256" key="6">
    <source>
        <dbReference type="SAM" id="MobiDB-lite"/>
    </source>
</evidence>
<protein>
    <recommendedName>
        <fullName evidence="7">CP-type G domain-containing protein</fullName>
    </recommendedName>
</protein>
<evidence type="ECO:0000256" key="3">
    <source>
        <dbReference type="ARBA" id="ARBA00022741"/>
    </source>
</evidence>
<feature type="compositionally biased region" description="Low complexity" evidence="6">
    <location>
        <begin position="258"/>
        <end position="278"/>
    </location>
</feature>
<feature type="domain" description="CP-type G" evidence="7">
    <location>
        <begin position="164"/>
        <end position="375"/>
    </location>
</feature>
<gene>
    <name evidence="8" type="ORF">H4R34_000722</name>
</gene>
<dbReference type="GO" id="GO:0000054">
    <property type="term" value="P:ribosomal subunit export from nucleus"/>
    <property type="evidence" value="ECO:0007669"/>
    <property type="project" value="TreeGrafter"/>
</dbReference>
<feature type="region of interest" description="Disordered" evidence="6">
    <location>
        <begin position="607"/>
        <end position="629"/>
    </location>
</feature>
<evidence type="ECO:0000259" key="7">
    <source>
        <dbReference type="PROSITE" id="PS51721"/>
    </source>
</evidence>
<feature type="compositionally biased region" description="Polar residues" evidence="6">
    <location>
        <begin position="1"/>
        <end position="10"/>
    </location>
</feature>
<reference evidence="8" key="1">
    <citation type="submission" date="2022-07" db="EMBL/GenBank/DDBJ databases">
        <title>Phylogenomic reconstructions and comparative analyses of Kickxellomycotina fungi.</title>
        <authorList>
            <person name="Reynolds N.K."/>
            <person name="Stajich J.E."/>
            <person name="Barry K."/>
            <person name="Grigoriev I.V."/>
            <person name="Crous P."/>
            <person name="Smith M.E."/>
        </authorList>
    </citation>
    <scope>NUCLEOTIDE SEQUENCE</scope>
    <source>
        <strain evidence="8">RSA 567</strain>
    </source>
</reference>
<dbReference type="OrthoDB" id="61815at2759"/>
<keyword evidence="9" id="KW-1185">Reference proteome</keyword>
<evidence type="ECO:0000313" key="8">
    <source>
        <dbReference type="EMBL" id="KAJ1984347.1"/>
    </source>
</evidence>
<sequence>MPPKGKSSSALGKAVIRQRFKGQRRPVEGDTTLHTTDLAEEAPKWTQLQSVTHEGDLEAFLRTAELAGHEFTAERRNVQIVGQDHTDNPFLLDSEQERELLQRQEAHQQRLTVPRRPTWDSTTTREVLHQAEKDAFLDWRRSLAQLEETEGLLLTPFERNLEVWRQLWRVIERSSLVVQIVDARDPLFFRSMDLEKYVREVDSTKQNLLLVNKADLLNDAQRTQWADYFDAHKIAYSFFSAKIAAEEEEKEQDEQPDADALPSSPSSSPHSTTPASLPSRIHILSAPELVDLFKRECPRVETTGASAGQPSGPKRPLQTIGLVGYPNVGKSSTINALLGAKRVAVGATPGKTKHFQTLFLDDDTLLCDCPGLVFPSFATTAAEMVCNGVLPIDQTREYTGPAALVAQRVPQWVLEAIYGIKIRTKPLEEGGTGIPTAEELLIALAVARGFTKAGQGNPDESRSARLILKDYIAGKLLYNHPPPDSAISGKEFNAALYDPKSLSKQTHHLVVDADGEYVIKSAAERRQKANAVTSVKVQSMDAKFFNHSAEAARLMPKTVGKFGKQALTRAGMYPHHRMVDDQGRPLVTGDREAIEQVFGQQLSVSGVPKKSFKKGKKHVKKRSGQGYDD</sequence>
<name>A0A9W8B650_9FUNG</name>
<dbReference type="InterPro" id="IPR043358">
    <property type="entry name" value="GNL1-like"/>
</dbReference>
<dbReference type="PROSITE" id="PS51721">
    <property type="entry name" value="G_CP"/>
    <property type="match status" value="1"/>
</dbReference>
<dbReference type="PANTHER" id="PTHR45709:SF2">
    <property type="entry name" value="LARGE SUBUNIT GTPASE 1 HOMOLOG"/>
    <property type="match status" value="1"/>
</dbReference>
<dbReference type="AlphaFoldDB" id="A0A9W8B650"/>
<feature type="region of interest" description="Disordered" evidence="6">
    <location>
        <begin position="1"/>
        <end position="29"/>
    </location>
</feature>
<dbReference type="GO" id="GO:0003924">
    <property type="term" value="F:GTPase activity"/>
    <property type="evidence" value="ECO:0007669"/>
    <property type="project" value="InterPro"/>
</dbReference>
<comment type="subcellular location">
    <subcellularLocation>
        <location evidence="1">Cytoplasm</location>
    </subcellularLocation>
</comment>
<dbReference type="InterPro" id="IPR006073">
    <property type="entry name" value="GTP-bd"/>
</dbReference>
<keyword evidence="4" id="KW-0378">Hydrolase</keyword>
<dbReference type="Proteomes" id="UP001151582">
    <property type="component" value="Unassembled WGS sequence"/>
</dbReference>
<feature type="region of interest" description="Disordered" evidence="6">
    <location>
        <begin position="246"/>
        <end position="278"/>
    </location>
</feature>
<comment type="caution">
    <text evidence="8">The sequence shown here is derived from an EMBL/GenBank/DDBJ whole genome shotgun (WGS) entry which is preliminary data.</text>
</comment>
<dbReference type="Pfam" id="PF01926">
    <property type="entry name" value="MMR_HSR1"/>
    <property type="match status" value="1"/>
</dbReference>
<proteinExistence type="predicted"/>
<accession>A0A9W8B650</accession>
<keyword evidence="3" id="KW-0547">Nucleotide-binding</keyword>
<dbReference type="FunFam" id="3.40.50.300:FF:001151">
    <property type="entry name" value="Large subunit GTPase 1"/>
    <property type="match status" value="1"/>
</dbReference>
<dbReference type="InterPro" id="IPR030378">
    <property type="entry name" value="G_CP_dom"/>
</dbReference>
<dbReference type="CDD" id="cd01857">
    <property type="entry name" value="HSR1_MMR1"/>
    <property type="match status" value="1"/>
</dbReference>
<evidence type="ECO:0000256" key="4">
    <source>
        <dbReference type="ARBA" id="ARBA00022801"/>
    </source>
</evidence>
<dbReference type="SUPFAM" id="SSF52540">
    <property type="entry name" value="P-loop containing nucleoside triphosphate hydrolases"/>
    <property type="match status" value="1"/>
</dbReference>
<dbReference type="GO" id="GO:0005829">
    <property type="term" value="C:cytosol"/>
    <property type="evidence" value="ECO:0007669"/>
    <property type="project" value="TreeGrafter"/>
</dbReference>